<evidence type="ECO:0000313" key="3">
    <source>
        <dbReference type="Proteomes" id="UP000796880"/>
    </source>
</evidence>
<dbReference type="AlphaFoldDB" id="A0A8K0E0T4"/>
<evidence type="ECO:0000256" key="1">
    <source>
        <dbReference type="SAM" id="MobiDB-lite"/>
    </source>
</evidence>
<gene>
    <name evidence="2" type="ORF">FNV43_RR20971</name>
</gene>
<feature type="region of interest" description="Disordered" evidence="1">
    <location>
        <begin position="130"/>
        <end position="185"/>
    </location>
</feature>
<evidence type="ECO:0000313" key="2">
    <source>
        <dbReference type="EMBL" id="KAF3438211.1"/>
    </source>
</evidence>
<name>A0A8K0E0T4_9ROSA</name>
<proteinExistence type="predicted"/>
<protein>
    <submittedName>
        <fullName evidence="2">Uncharacterized protein</fullName>
    </submittedName>
</protein>
<comment type="caution">
    <text evidence="2">The sequence shown here is derived from an EMBL/GenBank/DDBJ whole genome shotgun (WGS) entry which is preliminary data.</text>
</comment>
<dbReference type="EMBL" id="VOIH02000009">
    <property type="protein sequence ID" value="KAF3438211.1"/>
    <property type="molecule type" value="Genomic_DNA"/>
</dbReference>
<dbReference type="Proteomes" id="UP000796880">
    <property type="component" value="Unassembled WGS sequence"/>
</dbReference>
<keyword evidence="3" id="KW-1185">Reference proteome</keyword>
<organism evidence="2 3">
    <name type="scientific">Rhamnella rubrinervis</name>
    <dbReference type="NCBI Taxonomy" id="2594499"/>
    <lineage>
        <taxon>Eukaryota</taxon>
        <taxon>Viridiplantae</taxon>
        <taxon>Streptophyta</taxon>
        <taxon>Embryophyta</taxon>
        <taxon>Tracheophyta</taxon>
        <taxon>Spermatophyta</taxon>
        <taxon>Magnoliopsida</taxon>
        <taxon>eudicotyledons</taxon>
        <taxon>Gunneridae</taxon>
        <taxon>Pentapetalae</taxon>
        <taxon>rosids</taxon>
        <taxon>fabids</taxon>
        <taxon>Rosales</taxon>
        <taxon>Rhamnaceae</taxon>
        <taxon>rhamnoid group</taxon>
        <taxon>Rhamneae</taxon>
        <taxon>Rhamnella</taxon>
    </lineage>
</organism>
<accession>A0A8K0E0T4</accession>
<feature type="region of interest" description="Disordered" evidence="1">
    <location>
        <begin position="1"/>
        <end position="42"/>
    </location>
</feature>
<sequence length="185" mass="20834">MRTNQLEPSRTARHDARNALANDTPTTQGPKIEDDPRQRQPPFYAVLGNKTCRARHWQRTLDYPRKWCAETKHNRAKRSLTGVFALPRALTLTITNANPLTRPNTAKPSSQPTPIQSEAVITALPSIRTDIKSRPPEMPQHAIPRLPKRADEASKQSPEVHPATDSLPLKIERKSQPKGNHRLCV</sequence>
<reference evidence="2" key="1">
    <citation type="submission" date="2020-03" db="EMBL/GenBank/DDBJ databases">
        <title>A high-quality chromosome-level genome assembly of a woody plant with both climbing and erect habits, Rhamnella rubrinervis.</title>
        <authorList>
            <person name="Lu Z."/>
            <person name="Yang Y."/>
            <person name="Zhu X."/>
            <person name="Sun Y."/>
        </authorList>
    </citation>
    <scope>NUCLEOTIDE SEQUENCE</scope>
    <source>
        <strain evidence="2">BYM</strain>
        <tissue evidence="2">Leaf</tissue>
    </source>
</reference>